<evidence type="ECO:0008006" key="6">
    <source>
        <dbReference type="Google" id="ProtNLM"/>
    </source>
</evidence>
<evidence type="ECO:0000256" key="3">
    <source>
        <dbReference type="ARBA" id="ARBA00023054"/>
    </source>
</evidence>
<dbReference type="SUPFAM" id="SSF52058">
    <property type="entry name" value="L domain-like"/>
    <property type="match status" value="1"/>
</dbReference>
<dbReference type="InterPro" id="IPR032675">
    <property type="entry name" value="LRR_dom_sf"/>
</dbReference>
<accession>A0A7S2RKF8</accession>
<dbReference type="AlphaFoldDB" id="A0A7S2RKF8"/>
<dbReference type="EMBL" id="HBHK01007191">
    <property type="protein sequence ID" value="CAD9673671.1"/>
    <property type="molecule type" value="Transcribed_RNA"/>
</dbReference>
<dbReference type="PROSITE" id="PS51450">
    <property type="entry name" value="LRR"/>
    <property type="match status" value="1"/>
</dbReference>
<organism evidence="5">
    <name type="scientific">Mucochytrium quahogii</name>
    <dbReference type="NCBI Taxonomy" id="96639"/>
    <lineage>
        <taxon>Eukaryota</taxon>
        <taxon>Sar</taxon>
        <taxon>Stramenopiles</taxon>
        <taxon>Bigyra</taxon>
        <taxon>Labyrinthulomycetes</taxon>
        <taxon>Thraustochytrida</taxon>
        <taxon>Thraustochytriidae</taxon>
        <taxon>Mucochytrium</taxon>
    </lineage>
</organism>
<name>A0A7S2RKF8_9STRA</name>
<keyword evidence="1" id="KW-0433">Leucine-rich repeat</keyword>
<dbReference type="InterPro" id="IPR055320">
    <property type="entry name" value="CEP72-like"/>
</dbReference>
<feature type="coiled-coil region" evidence="4">
    <location>
        <begin position="293"/>
        <end position="320"/>
    </location>
</feature>
<evidence type="ECO:0000256" key="4">
    <source>
        <dbReference type="SAM" id="Coils"/>
    </source>
</evidence>
<dbReference type="PANTHER" id="PTHR23311:SF6">
    <property type="entry name" value="LEUCINE-RICH REPEAT-CONTAINING PROTEIN 36"/>
    <property type="match status" value="1"/>
</dbReference>
<proteinExistence type="predicted"/>
<dbReference type="Gene3D" id="3.80.10.10">
    <property type="entry name" value="Ribonuclease Inhibitor"/>
    <property type="match status" value="1"/>
</dbReference>
<reference evidence="5" key="1">
    <citation type="submission" date="2021-01" db="EMBL/GenBank/DDBJ databases">
        <authorList>
            <person name="Corre E."/>
            <person name="Pelletier E."/>
            <person name="Niang G."/>
            <person name="Scheremetjew M."/>
            <person name="Finn R."/>
            <person name="Kale V."/>
            <person name="Holt S."/>
            <person name="Cochrane G."/>
            <person name="Meng A."/>
            <person name="Brown T."/>
            <person name="Cohen L."/>
        </authorList>
    </citation>
    <scope>NUCLEOTIDE SEQUENCE</scope>
    <source>
        <strain evidence="5">NY070348D</strain>
    </source>
</reference>
<dbReference type="PANTHER" id="PTHR23311">
    <property type="entry name" value="HEAT SHOCK REGULATED 2"/>
    <property type="match status" value="1"/>
</dbReference>
<protein>
    <recommendedName>
        <fullName evidence="6">U2A'/phosphoprotein 32 family A C-terminal domain-containing protein</fullName>
    </recommendedName>
</protein>
<evidence type="ECO:0000313" key="5">
    <source>
        <dbReference type="EMBL" id="CAD9673671.1"/>
    </source>
</evidence>
<dbReference type="InterPro" id="IPR001611">
    <property type="entry name" value="Leu-rich_rpt"/>
</dbReference>
<gene>
    <name evidence="5" type="ORF">QSP1433_LOCUS4401</name>
</gene>
<keyword evidence="2" id="KW-0677">Repeat</keyword>
<evidence type="ECO:0000256" key="2">
    <source>
        <dbReference type="ARBA" id="ARBA00022737"/>
    </source>
</evidence>
<evidence type="ECO:0000256" key="1">
    <source>
        <dbReference type="ARBA" id="ARBA00022614"/>
    </source>
</evidence>
<keyword evidence="3 4" id="KW-0175">Coiled coil</keyword>
<sequence>MRAIRPPLLTRAVTTAVMGPGKGQSGWSVCLGLVGANMLNRKTEHADESVSLQRQGLKAIGNTLDSFRHVVSLDLSRNLLTHLDGIERLEKLRVLSVYLNKIEDGRVVQKLVGNKCLVNLDMRLNPIVKGTWYRYFVLQNLPELKVLDEQPVAAYERRKCINIPTISLSDLKFRDDDESSEDEIEAVEEPRPVVPKDALETSISDVEFEDFSANEDNGGDEEENSFEVEEDLSVGASVDHSLLSVLRYIRRMKMPIGTSEWATTMDGLNERLVQLVNCRKEEKVDKESQDALLDAHVVEKKRLEAKVEELVTENARLDAERVTATTKVKAMIKSKPPPVKAASVAVQTTSFQQPVSTQEAEDMTSITEKVAENDIHSQVPAMLLEAHNALIQANRALLVELDDIKSRYSADELQWKRNFERLEKYHETMSCGEIESPEAGVDHK</sequence>